<evidence type="ECO:0000313" key="1">
    <source>
        <dbReference type="EMBL" id="GFS06264.1"/>
    </source>
</evidence>
<dbReference type="Proteomes" id="UP000762676">
    <property type="component" value="Unassembled WGS sequence"/>
</dbReference>
<protein>
    <submittedName>
        <fullName evidence="1">Uncharacterized protein</fullName>
    </submittedName>
</protein>
<dbReference type="AlphaFoldDB" id="A0AAV4IAY1"/>
<feature type="non-terminal residue" evidence="1">
    <location>
        <position position="1"/>
    </location>
</feature>
<proteinExistence type="predicted"/>
<evidence type="ECO:0000313" key="2">
    <source>
        <dbReference type="Proteomes" id="UP000762676"/>
    </source>
</evidence>
<organism evidence="1 2">
    <name type="scientific">Elysia marginata</name>
    <dbReference type="NCBI Taxonomy" id="1093978"/>
    <lineage>
        <taxon>Eukaryota</taxon>
        <taxon>Metazoa</taxon>
        <taxon>Spiralia</taxon>
        <taxon>Lophotrochozoa</taxon>
        <taxon>Mollusca</taxon>
        <taxon>Gastropoda</taxon>
        <taxon>Heterobranchia</taxon>
        <taxon>Euthyneura</taxon>
        <taxon>Panpulmonata</taxon>
        <taxon>Sacoglossa</taxon>
        <taxon>Placobranchoidea</taxon>
        <taxon>Plakobranchidae</taxon>
        <taxon>Elysia</taxon>
    </lineage>
</organism>
<gene>
    <name evidence="1" type="ORF">ElyMa_006539900</name>
</gene>
<name>A0AAV4IAY1_9GAST</name>
<sequence length="128" mass="13802">QCDCLLWCTALDVAQFVGVKGDVDTTIFLAIFNRRTLCGNEQGVIHRVINGLLDLLFDMAEVKDHAFIIQVAVEDNIDNQALADQPAFGAQVGKVDGGHLVNEQGAHGVSVLAAGSLFRDKGRKRALL</sequence>
<accession>A0AAV4IAY1</accession>
<comment type="caution">
    <text evidence="1">The sequence shown here is derived from an EMBL/GenBank/DDBJ whole genome shotgun (WGS) entry which is preliminary data.</text>
</comment>
<keyword evidence="2" id="KW-1185">Reference proteome</keyword>
<dbReference type="EMBL" id="BMAT01013139">
    <property type="protein sequence ID" value="GFS06264.1"/>
    <property type="molecule type" value="Genomic_DNA"/>
</dbReference>
<reference evidence="1 2" key="1">
    <citation type="journal article" date="2021" name="Elife">
        <title>Chloroplast acquisition without the gene transfer in kleptoplastic sea slugs, Plakobranchus ocellatus.</title>
        <authorList>
            <person name="Maeda T."/>
            <person name="Takahashi S."/>
            <person name="Yoshida T."/>
            <person name="Shimamura S."/>
            <person name="Takaki Y."/>
            <person name="Nagai Y."/>
            <person name="Toyoda A."/>
            <person name="Suzuki Y."/>
            <person name="Arimoto A."/>
            <person name="Ishii H."/>
            <person name="Satoh N."/>
            <person name="Nishiyama T."/>
            <person name="Hasebe M."/>
            <person name="Maruyama T."/>
            <person name="Minagawa J."/>
            <person name="Obokata J."/>
            <person name="Shigenobu S."/>
        </authorList>
    </citation>
    <scope>NUCLEOTIDE SEQUENCE [LARGE SCALE GENOMIC DNA]</scope>
</reference>